<protein>
    <submittedName>
        <fullName evidence="1">Uncharacterized protein</fullName>
    </submittedName>
</protein>
<organism evidence="1 2">
    <name type="scientific">Scytonema hofmannii FACHB-248</name>
    <dbReference type="NCBI Taxonomy" id="1842502"/>
    <lineage>
        <taxon>Bacteria</taxon>
        <taxon>Bacillati</taxon>
        <taxon>Cyanobacteriota</taxon>
        <taxon>Cyanophyceae</taxon>
        <taxon>Nostocales</taxon>
        <taxon>Scytonemataceae</taxon>
        <taxon>Scytonema</taxon>
    </lineage>
</organism>
<evidence type="ECO:0000313" key="2">
    <source>
        <dbReference type="Proteomes" id="UP000660380"/>
    </source>
</evidence>
<sequence>MSTFIQMQAVIEAPYYEGEFLCPWEVPEVRPFSLIRLWGEMTYPEIGLVFAQLAQYNQIELSSDKQVVLKQILKAKSLVLPGGIQVVCTGQDTISPSCCCGLETWREWIDFLKTGQSPWLGHDPSPWVEGLGDVVRIWSDGGIEPASSASHIDVSRSQFEKALTLVEHDLQGFLFCIESWTQEIGFVESGKLFQKFEECFNVRRRHTK</sequence>
<comment type="caution">
    <text evidence="1">The sequence shown here is derived from an EMBL/GenBank/DDBJ whole genome shotgun (WGS) entry which is preliminary data.</text>
</comment>
<proteinExistence type="predicted"/>
<dbReference type="EMBL" id="JACJTA010000004">
    <property type="protein sequence ID" value="MBD2603597.1"/>
    <property type="molecule type" value="Genomic_DNA"/>
</dbReference>
<gene>
    <name evidence="1" type="ORF">H6G81_03405</name>
</gene>
<dbReference type="Proteomes" id="UP000660380">
    <property type="component" value="Unassembled WGS sequence"/>
</dbReference>
<keyword evidence="2" id="KW-1185">Reference proteome</keyword>
<accession>A0ABR8GJN5</accession>
<reference evidence="1 2" key="1">
    <citation type="journal article" date="2020" name="ISME J.">
        <title>Comparative genomics reveals insights into cyanobacterial evolution and habitat adaptation.</title>
        <authorList>
            <person name="Chen M.Y."/>
            <person name="Teng W.K."/>
            <person name="Zhao L."/>
            <person name="Hu C.X."/>
            <person name="Zhou Y.K."/>
            <person name="Han B.P."/>
            <person name="Song L.R."/>
            <person name="Shu W.S."/>
        </authorList>
    </citation>
    <scope>NUCLEOTIDE SEQUENCE [LARGE SCALE GENOMIC DNA]</scope>
    <source>
        <strain evidence="1 2">FACHB-248</strain>
    </source>
</reference>
<evidence type="ECO:0000313" key="1">
    <source>
        <dbReference type="EMBL" id="MBD2603597.1"/>
    </source>
</evidence>
<name>A0ABR8GJN5_9CYAN</name>